<protein>
    <recommendedName>
        <fullName evidence="7">Flagellar protein</fullName>
    </recommendedName>
</protein>
<comment type="subcellular location">
    <subcellularLocation>
        <location evidence="7">Cell membrane</location>
    </subcellularLocation>
    <subcellularLocation>
        <location evidence="7">Bacterial flagellum basal body</location>
    </subcellularLocation>
</comment>
<evidence type="ECO:0000256" key="3">
    <source>
        <dbReference type="ARBA" id="ARBA00022989"/>
    </source>
</evidence>
<evidence type="ECO:0000256" key="6">
    <source>
        <dbReference type="ARBA" id="ARBA00037937"/>
    </source>
</evidence>
<evidence type="ECO:0000313" key="8">
    <source>
        <dbReference type="EMBL" id="MCV2401385.1"/>
    </source>
</evidence>
<feature type="transmembrane region" description="Helical" evidence="7">
    <location>
        <begin position="40"/>
        <end position="58"/>
    </location>
</feature>
<keyword evidence="8" id="KW-0282">Flagellum</keyword>
<keyword evidence="4 7" id="KW-0472">Membrane</keyword>
<dbReference type="RefSeq" id="WP_263528763.1">
    <property type="nucleotide sequence ID" value="NZ_JAOVZB010000001.1"/>
</dbReference>
<gene>
    <name evidence="8" type="primary">fliO</name>
    <name evidence="8" type="ORF">OFY17_00685</name>
</gene>
<dbReference type="PANTHER" id="PTHR38766:SF1">
    <property type="entry name" value="FLAGELLAR PROTEIN FLIO"/>
    <property type="match status" value="1"/>
</dbReference>
<evidence type="ECO:0000256" key="2">
    <source>
        <dbReference type="ARBA" id="ARBA00022692"/>
    </source>
</evidence>
<dbReference type="NCBIfam" id="TIGR03500">
    <property type="entry name" value="FliO_TIGR"/>
    <property type="match status" value="1"/>
</dbReference>
<keyword evidence="2 7" id="KW-0812">Transmembrane</keyword>
<keyword evidence="8" id="KW-0966">Cell projection</keyword>
<organism evidence="8 9">
    <name type="scientific">Marinomonas sargassi</name>
    <dbReference type="NCBI Taxonomy" id="2984494"/>
    <lineage>
        <taxon>Bacteria</taxon>
        <taxon>Pseudomonadati</taxon>
        <taxon>Pseudomonadota</taxon>
        <taxon>Gammaproteobacteria</taxon>
        <taxon>Oceanospirillales</taxon>
        <taxon>Oceanospirillaceae</taxon>
        <taxon>Marinomonas</taxon>
    </lineage>
</organism>
<reference evidence="8 9" key="1">
    <citation type="submission" date="2022-10" db="EMBL/GenBank/DDBJ databases">
        <title>Marinomonas transparenta sp. nov. and Marinomonas sargassi sp. nov., isolated from marine alga (Sargassum natans (L.) Gaillon).</title>
        <authorList>
            <person name="Wang Y."/>
        </authorList>
    </citation>
    <scope>NUCLEOTIDE SEQUENCE [LARGE SCALE GENOMIC DNA]</scope>
    <source>
        <strain evidence="8 9">C2222</strain>
    </source>
</reference>
<proteinExistence type="inferred from homology"/>
<keyword evidence="3 7" id="KW-1133">Transmembrane helix</keyword>
<keyword evidence="5 7" id="KW-0975">Bacterial flagellum</keyword>
<evidence type="ECO:0000256" key="4">
    <source>
        <dbReference type="ARBA" id="ARBA00023136"/>
    </source>
</evidence>
<sequence>MTFHRLLSFILAVISVMAASLLYAVDYQTSPTPTFSIWKIVLSLVFIVVFIPACLWLVKRFQLAQMKLGQSDIKVLNVQSLGTKEKLMLVEVEGEKILIGVTPHNITHLKDIPSQKKSFASVLEDVDIEGQESSECTSILQEAKK</sequence>
<comment type="similarity">
    <text evidence="6 7">Belongs to the FliO/MopB family.</text>
</comment>
<evidence type="ECO:0000256" key="5">
    <source>
        <dbReference type="ARBA" id="ARBA00023143"/>
    </source>
</evidence>
<evidence type="ECO:0000256" key="7">
    <source>
        <dbReference type="RuleBase" id="RU362064"/>
    </source>
</evidence>
<dbReference type="EMBL" id="JAOVZB010000001">
    <property type="protein sequence ID" value="MCV2401385.1"/>
    <property type="molecule type" value="Genomic_DNA"/>
</dbReference>
<dbReference type="Pfam" id="PF04347">
    <property type="entry name" value="FliO"/>
    <property type="match status" value="1"/>
</dbReference>
<keyword evidence="8" id="KW-0969">Cilium</keyword>
<comment type="caution">
    <text evidence="8">The sequence shown here is derived from an EMBL/GenBank/DDBJ whole genome shotgun (WGS) entry which is preliminary data.</text>
</comment>
<dbReference type="InterPro" id="IPR052205">
    <property type="entry name" value="FliO/MopB"/>
</dbReference>
<evidence type="ECO:0000313" key="9">
    <source>
        <dbReference type="Proteomes" id="UP001209713"/>
    </source>
</evidence>
<dbReference type="Proteomes" id="UP001209713">
    <property type="component" value="Unassembled WGS sequence"/>
</dbReference>
<name>A0ABT2YNC5_9GAMM</name>
<keyword evidence="1 7" id="KW-1003">Cell membrane</keyword>
<dbReference type="InterPro" id="IPR022781">
    <property type="entry name" value="Flagellar_biosynth_FliO"/>
</dbReference>
<dbReference type="PANTHER" id="PTHR38766">
    <property type="entry name" value="FLAGELLAR PROTEIN FLIO"/>
    <property type="match status" value="1"/>
</dbReference>
<keyword evidence="9" id="KW-1185">Reference proteome</keyword>
<accession>A0ABT2YNC5</accession>
<evidence type="ECO:0000256" key="1">
    <source>
        <dbReference type="ARBA" id="ARBA00022475"/>
    </source>
</evidence>